<keyword evidence="3" id="KW-1185">Reference proteome</keyword>
<organism evidence="2 3">
    <name type="scientific">Datura stramonium</name>
    <name type="common">Jimsonweed</name>
    <name type="synonym">Common thornapple</name>
    <dbReference type="NCBI Taxonomy" id="4076"/>
    <lineage>
        <taxon>Eukaryota</taxon>
        <taxon>Viridiplantae</taxon>
        <taxon>Streptophyta</taxon>
        <taxon>Embryophyta</taxon>
        <taxon>Tracheophyta</taxon>
        <taxon>Spermatophyta</taxon>
        <taxon>Magnoliopsida</taxon>
        <taxon>eudicotyledons</taxon>
        <taxon>Gunneridae</taxon>
        <taxon>Pentapetalae</taxon>
        <taxon>asterids</taxon>
        <taxon>lamiids</taxon>
        <taxon>Solanales</taxon>
        <taxon>Solanaceae</taxon>
        <taxon>Solanoideae</taxon>
        <taxon>Datureae</taxon>
        <taxon>Datura</taxon>
    </lineage>
</organism>
<name>A0ABS8SW63_DATST</name>
<evidence type="ECO:0000313" key="2">
    <source>
        <dbReference type="EMBL" id="MCD7463036.1"/>
    </source>
</evidence>
<feature type="compositionally biased region" description="Basic and acidic residues" evidence="1">
    <location>
        <begin position="154"/>
        <end position="167"/>
    </location>
</feature>
<evidence type="ECO:0000313" key="3">
    <source>
        <dbReference type="Proteomes" id="UP000823775"/>
    </source>
</evidence>
<evidence type="ECO:0000256" key="1">
    <source>
        <dbReference type="SAM" id="MobiDB-lite"/>
    </source>
</evidence>
<feature type="compositionally biased region" description="Basic and acidic residues" evidence="1">
    <location>
        <begin position="310"/>
        <end position="319"/>
    </location>
</feature>
<dbReference type="EMBL" id="JACEIK010000856">
    <property type="protein sequence ID" value="MCD7463036.1"/>
    <property type="molecule type" value="Genomic_DNA"/>
</dbReference>
<proteinExistence type="predicted"/>
<feature type="compositionally biased region" description="Acidic residues" evidence="1">
    <location>
        <begin position="103"/>
        <end position="118"/>
    </location>
</feature>
<dbReference type="PRINTS" id="PR00929">
    <property type="entry name" value="ATHOOK"/>
</dbReference>
<comment type="caution">
    <text evidence="2">The sequence shown here is derived from an EMBL/GenBank/DDBJ whole genome shotgun (WGS) entry which is preliminary data.</text>
</comment>
<sequence>MVDAVDGPIALLEYTSPNKESFTAFNKKGDGGFQEGDVGVHCDEPEAGATTEPTIAETVASTQAAATEQSNSYFPEVGLTTPLRIDERRSYQRRKRRERVPNDLEEIPIGEVGPDPDDITGTAATVVAPSRGRGRSRKATSTYEELTRGRGRPRKDSSTSKEVEVPARGRGRPRKVTSTFEVADAPTRGRERTTKDSSTFEAAEAPSRGRGRPTKDSSTSKVAEAPARDRGRKTKVSCISEAAETPSRGRGRPRTTHAKGMGMPRRTYITSEWFKNSTIYSAPVAPAAAQSNVVTRGPPVSSTAHVDQSCMERERTTPL</sequence>
<dbReference type="Proteomes" id="UP000823775">
    <property type="component" value="Unassembled WGS sequence"/>
</dbReference>
<dbReference type="InterPro" id="IPR017956">
    <property type="entry name" value="AT_hook_DNA-bd_motif"/>
</dbReference>
<gene>
    <name evidence="2" type="ORF">HAX54_049837</name>
</gene>
<protein>
    <submittedName>
        <fullName evidence="2">Uncharacterized protein</fullName>
    </submittedName>
</protein>
<feature type="region of interest" description="Disordered" evidence="1">
    <location>
        <begin position="291"/>
        <end position="319"/>
    </location>
</feature>
<feature type="compositionally biased region" description="Polar residues" evidence="1">
    <location>
        <begin position="291"/>
        <end position="306"/>
    </location>
</feature>
<accession>A0ABS8SW63</accession>
<feature type="region of interest" description="Disordered" evidence="1">
    <location>
        <begin position="90"/>
        <end position="261"/>
    </location>
</feature>
<dbReference type="SMART" id="SM00384">
    <property type="entry name" value="AT_hook"/>
    <property type="match status" value="5"/>
</dbReference>
<reference evidence="2 3" key="1">
    <citation type="journal article" date="2021" name="BMC Genomics">
        <title>Datura genome reveals duplications of psychoactive alkaloid biosynthetic genes and high mutation rate following tissue culture.</title>
        <authorList>
            <person name="Rajewski A."/>
            <person name="Carter-House D."/>
            <person name="Stajich J."/>
            <person name="Litt A."/>
        </authorList>
    </citation>
    <scope>NUCLEOTIDE SEQUENCE [LARGE SCALE GENOMIC DNA]</scope>
    <source>
        <strain evidence="2">AR-01</strain>
    </source>
</reference>